<sequence>MGDCAGPMMEEAAPPVTKAGETSFGGICSEHRNPLSPLFSPDDRAKVHADHGLFRRLNKYNQVQPKRTGLSLAPWSPRLVLQLKEHESKSSTCPSHSLATPARPRLLEYPRHDAHWIQLQIESESLQIVPGLLHGRSCANHDCVCPATKIAVDVYEAIGDPAPLNEAPCSSLER</sequence>
<proteinExistence type="predicted"/>
<accession>A0A6A6G0K6</accession>
<organism evidence="1 2">
    <name type="scientific">Elsinoe ampelina</name>
    <dbReference type="NCBI Taxonomy" id="302913"/>
    <lineage>
        <taxon>Eukaryota</taxon>
        <taxon>Fungi</taxon>
        <taxon>Dikarya</taxon>
        <taxon>Ascomycota</taxon>
        <taxon>Pezizomycotina</taxon>
        <taxon>Dothideomycetes</taxon>
        <taxon>Dothideomycetidae</taxon>
        <taxon>Myriangiales</taxon>
        <taxon>Elsinoaceae</taxon>
        <taxon>Elsinoe</taxon>
    </lineage>
</organism>
<reference evidence="2" key="1">
    <citation type="journal article" date="2020" name="Stud. Mycol.">
        <title>101 Dothideomycetes genomes: A test case for predicting lifestyles and emergence of pathogens.</title>
        <authorList>
            <person name="Haridas S."/>
            <person name="Albert R."/>
            <person name="Binder M."/>
            <person name="Bloem J."/>
            <person name="LaButti K."/>
            <person name="Salamov A."/>
            <person name="Andreopoulos B."/>
            <person name="Baker S."/>
            <person name="Barry K."/>
            <person name="Bills G."/>
            <person name="Bluhm B."/>
            <person name="Cannon C."/>
            <person name="Castanera R."/>
            <person name="Culley D."/>
            <person name="Daum C."/>
            <person name="Ezra D."/>
            <person name="Gonzalez J."/>
            <person name="Henrissat B."/>
            <person name="Kuo A."/>
            <person name="Liang C."/>
            <person name="Lipzen A."/>
            <person name="Lutzoni F."/>
            <person name="Magnuson J."/>
            <person name="Mondo S."/>
            <person name="Nolan M."/>
            <person name="Ohm R."/>
            <person name="Pangilinan J."/>
            <person name="Park H.-J."/>
            <person name="Ramirez L."/>
            <person name="Alfaro M."/>
            <person name="Sun H."/>
            <person name="Tritt A."/>
            <person name="Yoshinaga Y."/>
            <person name="Zwiers L.-H."/>
            <person name="Turgeon B."/>
            <person name="Goodwin S."/>
            <person name="Spatafora J."/>
            <person name="Crous P."/>
            <person name="Grigoriev I."/>
        </authorList>
    </citation>
    <scope>NUCLEOTIDE SEQUENCE [LARGE SCALE GENOMIC DNA]</scope>
    <source>
        <strain evidence="2">CECT 20119</strain>
    </source>
</reference>
<evidence type="ECO:0000313" key="1">
    <source>
        <dbReference type="EMBL" id="KAF2219231.1"/>
    </source>
</evidence>
<name>A0A6A6G0K6_9PEZI</name>
<gene>
    <name evidence="1" type="ORF">BDZ85DRAFT_46171</name>
</gene>
<evidence type="ECO:0000313" key="2">
    <source>
        <dbReference type="Proteomes" id="UP000799538"/>
    </source>
</evidence>
<dbReference type="EMBL" id="ML992518">
    <property type="protein sequence ID" value="KAF2219231.1"/>
    <property type="molecule type" value="Genomic_DNA"/>
</dbReference>
<protein>
    <submittedName>
        <fullName evidence="1">Uncharacterized protein</fullName>
    </submittedName>
</protein>
<keyword evidence="2" id="KW-1185">Reference proteome</keyword>
<dbReference type="AlphaFoldDB" id="A0A6A6G0K6"/>
<dbReference type="Proteomes" id="UP000799538">
    <property type="component" value="Unassembled WGS sequence"/>
</dbReference>